<reference evidence="2 3" key="1">
    <citation type="submission" date="2010-05" db="EMBL/GenBank/DDBJ databases">
        <title>The Genome Sequence of Thecamonas trahens ATCC 50062.</title>
        <authorList>
            <consortium name="The Broad Institute Genome Sequencing Platform"/>
            <person name="Russ C."/>
            <person name="Cuomo C."/>
            <person name="Shea T."/>
            <person name="Young S.K."/>
            <person name="Zeng Q."/>
            <person name="Koehrsen M."/>
            <person name="Haas B."/>
            <person name="Borodovsky M."/>
            <person name="Guigo R."/>
            <person name="Alvarado L."/>
            <person name="Berlin A."/>
            <person name="Bochicchio J."/>
            <person name="Borenstein D."/>
            <person name="Chapman S."/>
            <person name="Chen Z."/>
            <person name="Freedman E."/>
            <person name="Gellesch M."/>
            <person name="Goldberg J."/>
            <person name="Griggs A."/>
            <person name="Gujja S."/>
            <person name="Heilman E."/>
            <person name="Heiman D."/>
            <person name="Hepburn T."/>
            <person name="Howarth C."/>
            <person name="Jen D."/>
            <person name="Larson L."/>
            <person name="Mehta T."/>
            <person name="Park D."/>
            <person name="Pearson M."/>
            <person name="Roberts A."/>
            <person name="Saif S."/>
            <person name="Shenoy N."/>
            <person name="Sisk P."/>
            <person name="Stolte C."/>
            <person name="Sykes S."/>
            <person name="Thomson T."/>
            <person name="Walk T."/>
            <person name="White J."/>
            <person name="Yandava C."/>
            <person name="Burger G."/>
            <person name="Gray M.W."/>
            <person name="Holland P.W.H."/>
            <person name="King N."/>
            <person name="Lang F.B.F."/>
            <person name="Roger A.J."/>
            <person name="Ruiz-Trillo I."/>
            <person name="Lander E."/>
            <person name="Nusbaum C."/>
        </authorList>
    </citation>
    <scope>NUCLEOTIDE SEQUENCE [LARGE SCALE GENOMIC DNA]</scope>
    <source>
        <strain evidence="2 3">ATCC 50062</strain>
    </source>
</reference>
<dbReference type="PANTHER" id="PTHR30037:SF4">
    <property type="entry name" value="DNA-3-METHYLADENINE GLYCOSYLASE I"/>
    <property type="match status" value="1"/>
</dbReference>
<sequence>MLYVAYHDNEWGKYRGPDDRSDNELFEMFVLESFQSGLSWLTILRKRDGFRKAFDGFDFTKVAEYDAEKEAELVANADIIRHRGKIRAAIANANALKAVVDEFGSFDAYLRSMLGAWTPECALAAPKTVLEDAMESKTAESEALAKDLKKRGFKFMGPTTAYAFLQATGFVNDHVPGCVCHPASGGGS</sequence>
<keyword evidence="3" id="KW-1185">Reference proteome</keyword>
<feature type="binding site" evidence="1">
    <location>
        <position position="178"/>
    </location>
    <ligand>
        <name>Zn(2+)</name>
        <dbReference type="ChEBI" id="CHEBI:29105"/>
    </ligand>
</feature>
<keyword evidence="1" id="KW-0479">Metal-binding</keyword>
<dbReference type="Pfam" id="PF03352">
    <property type="entry name" value="Adenine_glyco"/>
    <property type="match status" value="1"/>
</dbReference>
<gene>
    <name evidence="2" type="ORF">AMSG_10009</name>
</gene>
<dbReference type="SUPFAM" id="SSF48150">
    <property type="entry name" value="DNA-glycosylase"/>
    <property type="match status" value="1"/>
</dbReference>
<organism evidence="2 3">
    <name type="scientific">Thecamonas trahens ATCC 50062</name>
    <dbReference type="NCBI Taxonomy" id="461836"/>
    <lineage>
        <taxon>Eukaryota</taxon>
        <taxon>Apusozoa</taxon>
        <taxon>Apusomonadida</taxon>
        <taxon>Apusomonadidae</taxon>
        <taxon>Thecamonas</taxon>
    </lineage>
</organism>
<dbReference type="OrthoDB" id="3941538at2759"/>
<dbReference type="RefSeq" id="XP_013753857.1">
    <property type="nucleotide sequence ID" value="XM_013898403.1"/>
</dbReference>
<dbReference type="InterPro" id="IPR052891">
    <property type="entry name" value="DNA-3mA_glycosylase"/>
</dbReference>
<dbReference type="GO" id="GO:0008725">
    <property type="term" value="F:DNA-3-methyladenine glycosylase activity"/>
    <property type="evidence" value="ECO:0007669"/>
    <property type="project" value="InterPro"/>
</dbReference>
<name>A0A0L0DS07_THETB</name>
<dbReference type="InterPro" id="IPR011257">
    <property type="entry name" value="DNA_glycosylase"/>
</dbReference>
<dbReference type="GO" id="GO:0046872">
    <property type="term" value="F:metal ion binding"/>
    <property type="evidence" value="ECO:0007669"/>
    <property type="project" value="UniProtKB-KW"/>
</dbReference>
<dbReference type="Proteomes" id="UP000054408">
    <property type="component" value="Unassembled WGS sequence"/>
</dbReference>
<dbReference type="Gene3D" id="1.10.340.30">
    <property type="entry name" value="Hypothetical protein, domain 2"/>
    <property type="match status" value="1"/>
</dbReference>
<feature type="binding site" evidence="1">
    <location>
        <position position="7"/>
    </location>
    <ligand>
        <name>Zn(2+)</name>
        <dbReference type="ChEBI" id="CHEBI:29105"/>
    </ligand>
</feature>
<evidence type="ECO:0000256" key="1">
    <source>
        <dbReference type="PIRSR" id="PIRSR605019-1"/>
    </source>
</evidence>
<protein>
    <submittedName>
        <fullName evidence="2">DNA-3-methyladenine glycosylase I</fullName>
    </submittedName>
</protein>
<keyword evidence="1" id="KW-0862">Zinc</keyword>
<dbReference type="GO" id="GO:0006284">
    <property type="term" value="P:base-excision repair"/>
    <property type="evidence" value="ECO:0007669"/>
    <property type="project" value="InterPro"/>
</dbReference>
<feature type="binding site" evidence="1">
    <location>
        <position position="174"/>
    </location>
    <ligand>
        <name>Zn(2+)</name>
        <dbReference type="ChEBI" id="CHEBI:29105"/>
    </ligand>
</feature>
<proteinExistence type="predicted"/>
<dbReference type="eggNOG" id="ENOG502QPY5">
    <property type="taxonomic scope" value="Eukaryota"/>
</dbReference>
<dbReference type="EMBL" id="GL349487">
    <property type="protein sequence ID" value="KNC54218.1"/>
    <property type="molecule type" value="Genomic_DNA"/>
</dbReference>
<dbReference type="InterPro" id="IPR005019">
    <property type="entry name" value="Adenine_glyco"/>
</dbReference>
<accession>A0A0L0DS07</accession>
<dbReference type="AlphaFoldDB" id="A0A0L0DS07"/>
<dbReference type="PANTHER" id="PTHR30037">
    <property type="entry name" value="DNA-3-METHYLADENINE GLYCOSYLASE 1"/>
    <property type="match status" value="1"/>
</dbReference>
<evidence type="ECO:0000313" key="2">
    <source>
        <dbReference type="EMBL" id="KNC54218.1"/>
    </source>
</evidence>
<evidence type="ECO:0000313" key="3">
    <source>
        <dbReference type="Proteomes" id="UP000054408"/>
    </source>
</evidence>
<dbReference type="GeneID" id="25568343"/>
<dbReference type="OMA" id="HMQATGM"/>
<dbReference type="STRING" id="461836.A0A0L0DS07"/>